<accession>A0A4Y2TSJ3</accession>
<reference evidence="1 2" key="1">
    <citation type="journal article" date="2019" name="Sci. Rep.">
        <title>Orb-weaving spider Araneus ventricosus genome elucidates the spidroin gene catalogue.</title>
        <authorList>
            <person name="Kono N."/>
            <person name="Nakamura H."/>
            <person name="Ohtoshi R."/>
            <person name="Moran D.A.P."/>
            <person name="Shinohara A."/>
            <person name="Yoshida Y."/>
            <person name="Fujiwara M."/>
            <person name="Mori M."/>
            <person name="Tomita M."/>
            <person name="Arakawa K."/>
        </authorList>
    </citation>
    <scope>NUCLEOTIDE SEQUENCE [LARGE SCALE GENOMIC DNA]</scope>
</reference>
<sequence length="123" mass="13894">MWCCWNAFPTSSTGFKSSQDKIVDGKNGQTCLGSSESTAETTSHVCSPGVSCWWGLLCDCVINFPPYAFCMTRKSLRITIEYNTSVLNICNYSFAESEHVFNENRFYYLSDMLSNASLNQFEK</sequence>
<evidence type="ECO:0000313" key="1">
    <source>
        <dbReference type="EMBL" id="GBO02380.1"/>
    </source>
</evidence>
<dbReference type="EMBL" id="BGPR01030105">
    <property type="protein sequence ID" value="GBO02380.1"/>
    <property type="molecule type" value="Genomic_DNA"/>
</dbReference>
<comment type="caution">
    <text evidence="1">The sequence shown here is derived from an EMBL/GenBank/DDBJ whole genome shotgun (WGS) entry which is preliminary data.</text>
</comment>
<dbReference type="Proteomes" id="UP000499080">
    <property type="component" value="Unassembled WGS sequence"/>
</dbReference>
<keyword evidence="2" id="KW-1185">Reference proteome</keyword>
<protein>
    <submittedName>
        <fullName evidence="1">Uncharacterized protein</fullName>
    </submittedName>
</protein>
<evidence type="ECO:0000313" key="2">
    <source>
        <dbReference type="Proteomes" id="UP000499080"/>
    </source>
</evidence>
<organism evidence="1 2">
    <name type="scientific">Araneus ventricosus</name>
    <name type="common">Orbweaver spider</name>
    <name type="synonym">Epeira ventricosa</name>
    <dbReference type="NCBI Taxonomy" id="182803"/>
    <lineage>
        <taxon>Eukaryota</taxon>
        <taxon>Metazoa</taxon>
        <taxon>Ecdysozoa</taxon>
        <taxon>Arthropoda</taxon>
        <taxon>Chelicerata</taxon>
        <taxon>Arachnida</taxon>
        <taxon>Araneae</taxon>
        <taxon>Araneomorphae</taxon>
        <taxon>Entelegynae</taxon>
        <taxon>Araneoidea</taxon>
        <taxon>Araneidae</taxon>
        <taxon>Araneus</taxon>
    </lineage>
</organism>
<gene>
    <name evidence="1" type="ORF">AVEN_165472_1</name>
</gene>
<proteinExistence type="predicted"/>
<dbReference type="AlphaFoldDB" id="A0A4Y2TSJ3"/>
<name>A0A4Y2TSJ3_ARAVE</name>